<dbReference type="AlphaFoldDB" id="A0A3R9C284"/>
<evidence type="ECO:0000313" key="8">
    <source>
        <dbReference type="EMBL" id="RSB66961.1"/>
    </source>
</evidence>
<dbReference type="EMBL" id="RJJT01000016">
    <property type="protein sequence ID" value="RSB66961.1"/>
    <property type="molecule type" value="Genomic_DNA"/>
</dbReference>
<dbReference type="PANTHER" id="PTHR11384">
    <property type="entry name" value="ATP-BINDING CASSETTE, SUB-FAMILY D MEMBER"/>
    <property type="match status" value="1"/>
</dbReference>
<evidence type="ECO:0000256" key="5">
    <source>
        <dbReference type="ARBA" id="ARBA00023136"/>
    </source>
</evidence>
<feature type="transmembrane region" description="Helical" evidence="6">
    <location>
        <begin position="209"/>
        <end position="234"/>
    </location>
</feature>
<feature type="transmembrane region" description="Helical" evidence="6">
    <location>
        <begin position="61"/>
        <end position="82"/>
    </location>
</feature>
<dbReference type="GO" id="GO:0005524">
    <property type="term" value="F:ATP binding"/>
    <property type="evidence" value="ECO:0007669"/>
    <property type="project" value="InterPro"/>
</dbReference>
<evidence type="ECO:0000256" key="3">
    <source>
        <dbReference type="ARBA" id="ARBA00022692"/>
    </source>
</evidence>
<keyword evidence="10" id="KW-1185">Reference proteome</keyword>
<organism evidence="8 9">
    <name type="scientific">Rhizobium pisi</name>
    <dbReference type="NCBI Taxonomy" id="574561"/>
    <lineage>
        <taxon>Bacteria</taxon>
        <taxon>Pseudomonadati</taxon>
        <taxon>Pseudomonadota</taxon>
        <taxon>Alphaproteobacteria</taxon>
        <taxon>Hyphomicrobiales</taxon>
        <taxon>Rhizobiaceae</taxon>
        <taxon>Rhizobium/Agrobacterium group</taxon>
        <taxon>Rhizobium</taxon>
    </lineage>
</organism>
<accession>A0A3R9C284</accession>
<feature type="transmembrane region" description="Helical" evidence="6">
    <location>
        <begin position="335"/>
        <end position="356"/>
    </location>
</feature>
<dbReference type="GO" id="GO:0005886">
    <property type="term" value="C:plasma membrane"/>
    <property type="evidence" value="ECO:0007669"/>
    <property type="project" value="UniProtKB-SubCell"/>
</dbReference>
<feature type="transmembrane region" description="Helical" evidence="6">
    <location>
        <begin position="246"/>
        <end position="267"/>
    </location>
</feature>
<dbReference type="InterPro" id="IPR036640">
    <property type="entry name" value="ABC1_TM_sf"/>
</dbReference>
<evidence type="ECO:0000313" key="10">
    <source>
        <dbReference type="Proteomes" id="UP000518315"/>
    </source>
</evidence>
<comment type="subcellular location">
    <subcellularLocation>
        <location evidence="1">Cell membrane</location>
        <topology evidence="1">Multi-pass membrane protein</topology>
    </subcellularLocation>
</comment>
<keyword evidence="4 6" id="KW-1133">Transmembrane helix</keyword>
<reference evidence="8 9" key="1">
    <citation type="submission" date="2018-11" db="EMBL/GenBank/DDBJ databases">
        <authorList>
            <person name="Huo Y."/>
        </authorList>
    </citation>
    <scope>NUCLEOTIDE SEQUENCE [LARGE SCALE GENOMIC DNA]</scope>
    <source>
        <strain evidence="8 9">DSM 30132</strain>
    </source>
</reference>
<evidence type="ECO:0000256" key="2">
    <source>
        <dbReference type="ARBA" id="ARBA00022448"/>
    </source>
</evidence>
<gene>
    <name evidence="8" type="primary">sbmA</name>
    <name evidence="8" type="ORF">EFD55_22425</name>
    <name evidence="7" type="ORF">FHS26_004617</name>
</gene>
<dbReference type="Pfam" id="PF05992">
    <property type="entry name" value="SbmA_BacA"/>
    <property type="match status" value="1"/>
</dbReference>
<dbReference type="Proteomes" id="UP000518315">
    <property type="component" value="Unassembled WGS sequence"/>
</dbReference>
<dbReference type="NCBIfam" id="NF008306">
    <property type="entry name" value="PRK11098.1"/>
    <property type="match status" value="1"/>
</dbReference>
<proteinExistence type="predicted"/>
<evidence type="ECO:0000256" key="1">
    <source>
        <dbReference type="ARBA" id="ARBA00004651"/>
    </source>
</evidence>
<feature type="transmembrane region" description="Helical" evidence="6">
    <location>
        <begin position="12"/>
        <end position="41"/>
    </location>
</feature>
<evidence type="ECO:0000256" key="6">
    <source>
        <dbReference type="SAM" id="Phobius"/>
    </source>
</evidence>
<name>A0A3R9C284_9HYPH</name>
<feature type="transmembrane region" description="Helical" evidence="6">
    <location>
        <begin position="141"/>
        <end position="162"/>
    </location>
</feature>
<dbReference type="InterPro" id="IPR009248">
    <property type="entry name" value="SbmA_BacA"/>
</dbReference>
<evidence type="ECO:0000313" key="9">
    <source>
        <dbReference type="Proteomes" id="UP000277279"/>
    </source>
</evidence>
<keyword evidence="3 6" id="KW-0812">Transmembrane</keyword>
<dbReference type="Proteomes" id="UP000277279">
    <property type="component" value="Unassembled WGS sequence"/>
</dbReference>
<keyword evidence="2" id="KW-0813">Transport</keyword>
<dbReference type="OrthoDB" id="8233587at2"/>
<comment type="caution">
    <text evidence="8">The sequence shown here is derived from an EMBL/GenBank/DDBJ whole genome shotgun (WGS) entry which is preliminary data.</text>
</comment>
<evidence type="ECO:0000313" key="7">
    <source>
        <dbReference type="EMBL" id="MBB3136860.1"/>
    </source>
</evidence>
<dbReference type="RefSeq" id="WP_125847468.1">
    <property type="nucleotide sequence ID" value="NZ_JACHXH010000017.1"/>
</dbReference>
<evidence type="ECO:0000256" key="4">
    <source>
        <dbReference type="ARBA" id="ARBA00022989"/>
    </source>
</evidence>
<dbReference type="InterPro" id="IPR050835">
    <property type="entry name" value="ABC_transporter_sub-D"/>
</dbReference>
<dbReference type="PANTHER" id="PTHR11384:SF59">
    <property type="entry name" value="LYSOSOMAL COBALAMIN TRANSPORTER ABCD4"/>
    <property type="match status" value="1"/>
</dbReference>
<dbReference type="SUPFAM" id="SSF90123">
    <property type="entry name" value="ABC transporter transmembrane region"/>
    <property type="match status" value="1"/>
</dbReference>
<keyword evidence="5 6" id="KW-0472">Membrane</keyword>
<protein>
    <submittedName>
        <fullName evidence="8">Peptide antibiotic transporter SbmA</fullName>
    </submittedName>
    <submittedName>
        <fullName evidence="7">Peptide/bleomycin uptake transporter</fullName>
    </submittedName>
</protein>
<sequence length="421" mass="48464">MFHSFFPQPKAFFTSLVVWTLIAIAGWYLFAAGLGVSLGYAPVAEEQQPIDLSFFLLPENLWFYSYFLLSAAIFCAAWHLIARNHPWKLWSIWGSALIIFVTYFGVQISVVINNWRRPFGDLLQNALSKQPGISVDNFYSLMWVFCQIAFLSMFVSIMTDFFTSHYIFRWRTAMNNFYMSKWEKLRHIEGASQRVQEDTMRFSSTLEGLGISLINSVMTLVVFLPILLALSHYVTELPFIGPVANSLFWLALFWSAFGTVLLAVAGVKLPGLNFRNQRVEAAYRKELVYGEDHAERAHPLTVTELFGNVRRNYYRMYFHYMYFNVARYFYIQADALFVVFMLVPTIVAGTITYGIFQQISTAFGQVSNSFQYLVNSWTTIIELLSIHKRLKAFEAAIDDAPLPDIDQRYLEREAGVVHADG</sequence>
<dbReference type="GO" id="GO:1904680">
    <property type="term" value="F:peptide transmembrane transporter activity"/>
    <property type="evidence" value="ECO:0007669"/>
    <property type="project" value="InterPro"/>
</dbReference>
<reference evidence="7 10" key="2">
    <citation type="submission" date="2020-08" db="EMBL/GenBank/DDBJ databases">
        <title>Genomic Encyclopedia of Type Strains, Phase III (KMG-III): the genomes of soil and plant-associated and newly described type strains.</title>
        <authorList>
            <person name="Whitman W."/>
        </authorList>
    </citation>
    <scope>NUCLEOTIDE SEQUENCE [LARGE SCALE GENOMIC DNA]</scope>
    <source>
        <strain evidence="7 10">CECT 4113</strain>
    </source>
</reference>
<feature type="transmembrane region" description="Helical" evidence="6">
    <location>
        <begin position="89"/>
        <end position="112"/>
    </location>
</feature>
<dbReference type="EMBL" id="JACHXH010000017">
    <property type="protein sequence ID" value="MBB3136860.1"/>
    <property type="molecule type" value="Genomic_DNA"/>
</dbReference>
<dbReference type="GO" id="GO:0015833">
    <property type="term" value="P:peptide transport"/>
    <property type="evidence" value="ECO:0007669"/>
    <property type="project" value="InterPro"/>
</dbReference>